<dbReference type="Pfam" id="PF00076">
    <property type="entry name" value="RRM_1"/>
    <property type="match status" value="1"/>
</dbReference>
<keyword evidence="4" id="KW-1185">Reference proteome</keyword>
<evidence type="ECO:0000313" key="3">
    <source>
        <dbReference type="EMBL" id="NMQ18831.1"/>
    </source>
</evidence>
<comment type="caution">
    <text evidence="3">The sequence shown here is derived from an EMBL/GenBank/DDBJ whole genome shotgun (WGS) entry which is preliminary data.</text>
</comment>
<dbReference type="EMBL" id="SPMZ01000016">
    <property type="protein sequence ID" value="NMQ18831.1"/>
    <property type="molecule type" value="Genomic_DNA"/>
</dbReference>
<dbReference type="PANTHER" id="PTHR48025:SF1">
    <property type="entry name" value="RRM DOMAIN-CONTAINING PROTEIN"/>
    <property type="match status" value="1"/>
</dbReference>
<keyword evidence="1" id="KW-0694">RNA-binding</keyword>
<dbReference type="InterPro" id="IPR012677">
    <property type="entry name" value="Nucleotide-bd_a/b_plait_sf"/>
</dbReference>
<sequence>MKTVFIGNLPSDTTDQEVTDLFTAYGRVHGLRLTRDVFSGLCRGFGFVKMEGHEARAAISALNGQELRGQRLKVNEERAQGARGGRHR</sequence>
<dbReference type="PANTHER" id="PTHR48025">
    <property type="entry name" value="OS02G0815200 PROTEIN"/>
    <property type="match status" value="1"/>
</dbReference>
<dbReference type="Proteomes" id="UP000760480">
    <property type="component" value="Unassembled WGS sequence"/>
</dbReference>
<reference evidence="3 4" key="1">
    <citation type="submission" date="2019-03" db="EMBL/GenBank/DDBJ databases">
        <title>Metabolic reconstructions from genomes of highly enriched 'Candidatus Accumulibacter' and 'Candidatus Competibacter' bioreactor populations.</title>
        <authorList>
            <person name="Annavajhala M.K."/>
            <person name="Welles L."/>
            <person name="Abbas B."/>
            <person name="Sorokin D."/>
            <person name="Park H."/>
            <person name="Van Loosdrecht M."/>
            <person name="Chandran K."/>
        </authorList>
    </citation>
    <scope>NUCLEOTIDE SEQUENCE [LARGE SCALE GENOMIC DNA]</scope>
    <source>
        <strain evidence="3 4">SBR_G</strain>
    </source>
</reference>
<name>A0ABX1TLI9_9GAMM</name>
<feature type="domain" description="RRM" evidence="2">
    <location>
        <begin position="2"/>
        <end position="79"/>
    </location>
</feature>
<dbReference type="InterPro" id="IPR000504">
    <property type="entry name" value="RRM_dom"/>
</dbReference>
<evidence type="ECO:0000256" key="1">
    <source>
        <dbReference type="ARBA" id="ARBA00022884"/>
    </source>
</evidence>
<dbReference type="PROSITE" id="PS50102">
    <property type="entry name" value="RRM"/>
    <property type="match status" value="1"/>
</dbReference>
<proteinExistence type="predicted"/>
<evidence type="ECO:0000259" key="2">
    <source>
        <dbReference type="PROSITE" id="PS50102"/>
    </source>
</evidence>
<accession>A0ABX1TLI9</accession>
<evidence type="ECO:0000313" key="4">
    <source>
        <dbReference type="Proteomes" id="UP000760480"/>
    </source>
</evidence>
<dbReference type="SUPFAM" id="SSF54928">
    <property type="entry name" value="RNA-binding domain, RBD"/>
    <property type="match status" value="1"/>
</dbReference>
<organism evidence="3 4">
    <name type="scientific">Candidatus Competibacter phosphatis</name>
    <dbReference type="NCBI Taxonomy" id="221280"/>
    <lineage>
        <taxon>Bacteria</taxon>
        <taxon>Pseudomonadati</taxon>
        <taxon>Pseudomonadota</taxon>
        <taxon>Gammaproteobacteria</taxon>
        <taxon>Candidatus Competibacteraceae</taxon>
        <taxon>Candidatus Competibacter</taxon>
    </lineage>
</organism>
<gene>
    <name evidence="3" type="ORF">E4P82_06175</name>
</gene>
<dbReference type="RefSeq" id="WP_169248086.1">
    <property type="nucleotide sequence ID" value="NZ_SPMZ01000016.1"/>
</dbReference>
<dbReference type="SMART" id="SM00360">
    <property type="entry name" value="RRM"/>
    <property type="match status" value="1"/>
</dbReference>
<dbReference type="InterPro" id="IPR035979">
    <property type="entry name" value="RBD_domain_sf"/>
</dbReference>
<protein>
    <submittedName>
        <fullName evidence="3">RNA-binding protein</fullName>
    </submittedName>
</protein>
<dbReference type="InterPro" id="IPR050502">
    <property type="entry name" value="Euk_RNA-bind_prot"/>
</dbReference>
<dbReference type="Gene3D" id="3.30.70.330">
    <property type="match status" value="1"/>
</dbReference>